<protein>
    <recommendedName>
        <fullName evidence="7">Amino acid transporter transmembrane domain-containing protein</fullName>
    </recommendedName>
</protein>
<keyword evidence="2 5" id="KW-0812">Transmembrane</keyword>
<proteinExistence type="predicted"/>
<evidence type="ECO:0000256" key="4">
    <source>
        <dbReference type="ARBA" id="ARBA00023136"/>
    </source>
</evidence>
<feature type="chain" id="PRO_5033034526" description="Amino acid transporter transmembrane domain-containing protein" evidence="6">
    <location>
        <begin position="23"/>
        <end position="1069"/>
    </location>
</feature>
<organism evidence="8 9">
    <name type="scientific">Polarella glacialis</name>
    <name type="common">Dinoflagellate</name>
    <dbReference type="NCBI Taxonomy" id="89957"/>
    <lineage>
        <taxon>Eukaryota</taxon>
        <taxon>Sar</taxon>
        <taxon>Alveolata</taxon>
        <taxon>Dinophyceae</taxon>
        <taxon>Suessiales</taxon>
        <taxon>Suessiaceae</taxon>
        <taxon>Polarella</taxon>
    </lineage>
</organism>
<keyword evidence="9" id="KW-1185">Reference proteome</keyword>
<feature type="transmembrane region" description="Helical" evidence="5">
    <location>
        <begin position="294"/>
        <end position="312"/>
    </location>
</feature>
<keyword evidence="6" id="KW-0732">Signal</keyword>
<dbReference type="Pfam" id="PF01490">
    <property type="entry name" value="Aa_trans"/>
    <property type="match status" value="1"/>
</dbReference>
<name>A0A813DRC6_POLGL</name>
<dbReference type="OrthoDB" id="655540at2759"/>
<gene>
    <name evidence="8" type="ORF">PGLA1383_LOCUS6997</name>
</gene>
<sequence length="1069" mass="115259">MGVFTTRRLVWFAIFWMGYVHAINRESTFATGRLEPLEVDRADNQTGVAFAADLGGITSSDIGLGESQSRRIVTDDAVLLQGEVTFNRAVKKRVGEAVPPVDVATWRVVAEDLAEKRFGGNTSRAKGLRTLLAEAGGGAKDSMVDWQRLAYLLAGLRPLELLPKQLGPSYAFPTQHVAGHRSLDWPRVNQDAMIRQKPAFESYASFEAAWNEWTLLCIIGLCLIMLTSIITSTRRSQQPARTTLLLELETRWRLTGSGTAGSLALLRAAAKVSEEVPQSAGCSQEELSVWDGTVALFSTVIGTGLLAMPYAFSLAGMAAIPMTIFFVGCSAYTAHLMVWTMEAEASRQRLPSGCWRLREVAVDWGSLANAAFGKRAKYAVEAFLIVELWSYLLSSVVCAAMNVAQLFEQLDVNSSICICVVAAYGLTFVPAKTLTKVNVLSNFIFLLCCVMFLVTGLMLPTKAPAAEIQTLKPRGILAAAGILVYNPAGHSFYPRLVEQMEEPSKFPSCIKRAYGAACVAYLAVAVPGYCLFGNAAQPSLVRNIGADLHMIPLPDLGWMNTAAALGIVLKLLPTQTLVLSPLAAVIKGVISDKLGTDAYVVQKAVTPTVLLVSAIAASHFANEMAVLLSLVGSVFCMIIAFVMPVLCYWRLAPEPLSLMQRLVCIGLVSMGVSFSVLGATLELAGEGRENLARSGREARRRLWHLYPSCVPVGELPKKVEIVFLKLALVTLAGWWSTCSESSIRAGEKAEMATPWTRDFQVRLTTDMCSRNFELRLQSYAVPRFGFAYGSGLTWEVVDLTAAGRIRPVRSSPASQLTRGDVAQYRDALGQGVFDVAATSARKATELMALGSRRGVLVKSIRPVLDALASVRRSLREDGVLLVVSIHPLGLWQALFAALAASAPALGFDELASWSLEAQSADSARTGIDEATVRKNPTSALALRRRSQEEADSLEVDRVSSDQLFAAAEAAAGAALDKHFAVEAPLLTPRREASLRADFAAALAAAGEGVTRLAASEAHRVLFQSSAEQAEYPLDLFLEDLTAQERSATSSSGGISLSLAEAIDFLTLNQ</sequence>
<feature type="transmembrane region" description="Helical" evidence="5">
    <location>
        <begin position="598"/>
        <end position="620"/>
    </location>
</feature>
<dbReference type="Proteomes" id="UP000654075">
    <property type="component" value="Unassembled WGS sequence"/>
</dbReference>
<feature type="transmembrane region" description="Helical" evidence="5">
    <location>
        <begin position="556"/>
        <end position="586"/>
    </location>
</feature>
<feature type="transmembrane region" description="Helical" evidence="5">
    <location>
        <begin position="318"/>
        <end position="339"/>
    </location>
</feature>
<feature type="transmembrane region" description="Helical" evidence="5">
    <location>
        <begin position="475"/>
        <end position="493"/>
    </location>
</feature>
<evidence type="ECO:0000313" key="8">
    <source>
        <dbReference type="EMBL" id="CAE8588195.1"/>
    </source>
</evidence>
<comment type="caution">
    <text evidence="8">The sequence shown here is derived from an EMBL/GenBank/DDBJ whole genome shotgun (WGS) entry which is preliminary data.</text>
</comment>
<evidence type="ECO:0000256" key="1">
    <source>
        <dbReference type="ARBA" id="ARBA00004141"/>
    </source>
</evidence>
<feature type="transmembrane region" description="Helical" evidence="5">
    <location>
        <begin position="443"/>
        <end position="463"/>
    </location>
</feature>
<feature type="transmembrane region" description="Helical" evidence="5">
    <location>
        <begin position="626"/>
        <end position="649"/>
    </location>
</feature>
<evidence type="ECO:0000256" key="3">
    <source>
        <dbReference type="ARBA" id="ARBA00022989"/>
    </source>
</evidence>
<dbReference type="GO" id="GO:0015179">
    <property type="term" value="F:L-amino acid transmembrane transporter activity"/>
    <property type="evidence" value="ECO:0007669"/>
    <property type="project" value="TreeGrafter"/>
</dbReference>
<comment type="subcellular location">
    <subcellularLocation>
        <location evidence="1">Membrane</location>
        <topology evidence="1">Multi-pass membrane protein</topology>
    </subcellularLocation>
</comment>
<feature type="signal peptide" evidence="6">
    <location>
        <begin position="1"/>
        <end position="22"/>
    </location>
</feature>
<dbReference type="GO" id="GO:0016020">
    <property type="term" value="C:membrane"/>
    <property type="evidence" value="ECO:0007669"/>
    <property type="project" value="UniProtKB-SubCell"/>
</dbReference>
<feature type="transmembrane region" description="Helical" evidence="5">
    <location>
        <begin position="514"/>
        <end position="536"/>
    </location>
</feature>
<evidence type="ECO:0000256" key="2">
    <source>
        <dbReference type="ARBA" id="ARBA00022692"/>
    </source>
</evidence>
<dbReference type="PANTHER" id="PTHR22950">
    <property type="entry name" value="AMINO ACID TRANSPORTER"/>
    <property type="match status" value="1"/>
</dbReference>
<evidence type="ECO:0000256" key="5">
    <source>
        <dbReference type="SAM" id="Phobius"/>
    </source>
</evidence>
<dbReference type="InterPro" id="IPR013057">
    <property type="entry name" value="AA_transpt_TM"/>
</dbReference>
<feature type="transmembrane region" description="Helical" evidence="5">
    <location>
        <begin position="412"/>
        <end position="431"/>
    </location>
</feature>
<dbReference type="EMBL" id="CAJNNV010002976">
    <property type="protein sequence ID" value="CAE8588195.1"/>
    <property type="molecule type" value="Genomic_DNA"/>
</dbReference>
<reference evidence="8" key="1">
    <citation type="submission" date="2021-02" db="EMBL/GenBank/DDBJ databases">
        <authorList>
            <person name="Dougan E. K."/>
            <person name="Rhodes N."/>
            <person name="Thang M."/>
            <person name="Chan C."/>
        </authorList>
    </citation>
    <scope>NUCLEOTIDE SEQUENCE</scope>
</reference>
<keyword evidence="3 5" id="KW-1133">Transmembrane helix</keyword>
<feature type="transmembrane region" description="Helical" evidence="5">
    <location>
        <begin position="213"/>
        <end position="231"/>
    </location>
</feature>
<feature type="transmembrane region" description="Helical" evidence="5">
    <location>
        <begin position="661"/>
        <end position="681"/>
    </location>
</feature>
<evidence type="ECO:0000256" key="6">
    <source>
        <dbReference type="SAM" id="SignalP"/>
    </source>
</evidence>
<evidence type="ECO:0000259" key="7">
    <source>
        <dbReference type="Pfam" id="PF01490"/>
    </source>
</evidence>
<evidence type="ECO:0000313" key="9">
    <source>
        <dbReference type="Proteomes" id="UP000654075"/>
    </source>
</evidence>
<dbReference type="AlphaFoldDB" id="A0A813DRC6"/>
<feature type="transmembrane region" description="Helical" evidence="5">
    <location>
        <begin position="382"/>
        <end position="406"/>
    </location>
</feature>
<accession>A0A813DRC6</accession>
<feature type="domain" description="Amino acid transporter transmembrane" evidence="7">
    <location>
        <begin position="287"/>
        <end position="675"/>
    </location>
</feature>
<keyword evidence="4 5" id="KW-0472">Membrane</keyword>